<feature type="domain" description="Putative endonuclease SegE-like GIY-YIG" evidence="1">
    <location>
        <begin position="24"/>
        <end position="138"/>
    </location>
</feature>
<protein>
    <submittedName>
        <fullName evidence="2">HNH endonuclease</fullName>
    </submittedName>
</protein>
<reference evidence="2 3" key="1">
    <citation type="submission" date="2021-03" db="EMBL/GenBank/DDBJ databases">
        <authorList>
            <person name="Thompson D.W."/>
            <person name="Brown H.M.F."/>
            <person name="Thompson S.D."/>
            <person name="Grose J.H."/>
        </authorList>
    </citation>
    <scope>NUCLEOTIDE SEQUENCE [LARGE SCALE GENOMIC DNA]</scope>
</reference>
<name>A0AAE7WAG7_9CAUD</name>
<keyword evidence="3" id="KW-1185">Reference proteome</keyword>
<dbReference type="InterPro" id="IPR035901">
    <property type="entry name" value="GIY-YIG_endonuc_sf"/>
</dbReference>
<dbReference type="Gene3D" id="3.40.1440.10">
    <property type="entry name" value="GIY-YIG endonuclease"/>
    <property type="match status" value="1"/>
</dbReference>
<keyword evidence="2" id="KW-0255">Endonuclease</keyword>
<proteinExistence type="predicted"/>
<dbReference type="EMBL" id="MW749004">
    <property type="protein sequence ID" value="QYA57251.1"/>
    <property type="molecule type" value="Genomic_DNA"/>
</dbReference>
<keyword evidence="2" id="KW-0378">Hydrolase</keyword>
<dbReference type="GO" id="GO:0004519">
    <property type="term" value="F:endonuclease activity"/>
    <property type="evidence" value="ECO:0007669"/>
    <property type="project" value="UniProtKB-KW"/>
</dbReference>
<sequence>MRVKGFGNCPVYGHWVSLCGEIVPDKLQGFVYLVHCKETHKWYIGKKNFFSELKKKVAGSTRRKKIKKPSGWESYETSSDYIHDDIQMFGKDKFEFYIVQTYATKGGLTYAEANLQHKLDVMVKRLDSANRLFYNAQVEKIRFIPKEFYPEAEQTILKILKNKGTKL</sequence>
<evidence type="ECO:0000259" key="1">
    <source>
        <dbReference type="Pfam" id="PF19835"/>
    </source>
</evidence>
<evidence type="ECO:0000313" key="2">
    <source>
        <dbReference type="EMBL" id="QYA57251.1"/>
    </source>
</evidence>
<accession>A0AAE7WAG7</accession>
<dbReference type="Pfam" id="PF19835">
    <property type="entry name" value="SegE_GIY-YIG"/>
    <property type="match status" value="1"/>
</dbReference>
<dbReference type="InterPro" id="IPR045566">
    <property type="entry name" value="SegE-like_GIY-YIG"/>
</dbReference>
<evidence type="ECO:0000313" key="3">
    <source>
        <dbReference type="Proteomes" id="UP000827415"/>
    </source>
</evidence>
<dbReference type="Proteomes" id="UP000827415">
    <property type="component" value="Segment"/>
</dbReference>
<organism evidence="2 3">
    <name type="scientific">Hafnia phage vB_HpaM_Zyzzx</name>
    <dbReference type="NCBI Taxonomy" id="2836109"/>
    <lineage>
        <taxon>Viruses</taxon>
        <taxon>Duplodnaviria</taxon>
        <taxon>Heunggongvirae</taxon>
        <taxon>Uroviricota</taxon>
        <taxon>Caudoviricetes</taxon>
        <taxon>Andersonviridae</taxon>
        <taxon>Andersonviridae incertae sedis</taxon>
        <taxon>Daniellevirus</taxon>
        <taxon>Daniellevirus Zyzzx</taxon>
    </lineage>
</organism>
<gene>
    <name evidence="2" type="ORF">ZYZZX_23</name>
</gene>
<keyword evidence="2" id="KW-0540">Nuclease</keyword>